<dbReference type="SMART" id="SM00271">
    <property type="entry name" value="DnaJ"/>
    <property type="match status" value="1"/>
</dbReference>
<dbReference type="PANTHER" id="PTHR44360:SF1">
    <property type="entry name" value="DNAJ HOMOLOG SUBFAMILY B MEMBER 9"/>
    <property type="match status" value="1"/>
</dbReference>
<evidence type="ECO:0000313" key="6">
    <source>
        <dbReference type="Proteomes" id="UP001644719"/>
    </source>
</evidence>
<dbReference type="InterPro" id="IPR020378">
    <property type="entry name" value="DUF4186"/>
</dbReference>
<dbReference type="Proteomes" id="UP001644719">
    <property type="component" value="Unassembled WGS sequence"/>
</dbReference>
<dbReference type="SUPFAM" id="SSF46565">
    <property type="entry name" value="Chaperone J-domain"/>
    <property type="match status" value="1"/>
</dbReference>
<feature type="compositionally biased region" description="Low complexity" evidence="3">
    <location>
        <begin position="313"/>
        <end position="328"/>
    </location>
</feature>
<dbReference type="PROSITE" id="PS50076">
    <property type="entry name" value="DNAJ_2"/>
    <property type="match status" value="1"/>
</dbReference>
<dbReference type="InterPro" id="IPR036869">
    <property type="entry name" value="J_dom_sf"/>
</dbReference>
<dbReference type="PANTHER" id="PTHR44360">
    <property type="entry name" value="DNAJ HOMOLOG SUBFAMILY B MEMBER 9"/>
    <property type="match status" value="1"/>
</dbReference>
<dbReference type="Pfam" id="PF13811">
    <property type="entry name" value="DUF4186"/>
    <property type="match status" value="1"/>
</dbReference>
<organism evidence="5 6">
    <name type="scientific">Blautia faecis</name>
    <dbReference type="NCBI Taxonomy" id="871665"/>
    <lineage>
        <taxon>Bacteria</taxon>
        <taxon>Bacillati</taxon>
        <taxon>Bacillota</taxon>
        <taxon>Clostridia</taxon>
        <taxon>Lachnospirales</taxon>
        <taxon>Lachnospiraceae</taxon>
        <taxon>Blautia</taxon>
    </lineage>
</organism>
<feature type="domain" description="J" evidence="4">
    <location>
        <begin position="5"/>
        <end position="71"/>
    </location>
</feature>
<evidence type="ECO:0000313" key="5">
    <source>
        <dbReference type="EMBL" id="NSG85639.1"/>
    </source>
</evidence>
<proteinExistence type="predicted"/>
<name>A0ABX2H6B9_9FIRM</name>
<dbReference type="InterPro" id="IPR051948">
    <property type="entry name" value="Hsp70_co-chaperone_J-domain"/>
</dbReference>
<dbReference type="Gene3D" id="1.10.287.110">
    <property type="entry name" value="DnaJ domain"/>
    <property type="match status" value="1"/>
</dbReference>
<protein>
    <submittedName>
        <fullName evidence="5">DUF4186 family protein</fullName>
    </submittedName>
</protein>
<evidence type="ECO:0000259" key="4">
    <source>
        <dbReference type="PROSITE" id="PS50076"/>
    </source>
</evidence>
<keyword evidence="2" id="KW-0143">Chaperone</keyword>
<dbReference type="EMBL" id="JAAITS010000023">
    <property type="protein sequence ID" value="NSG85639.1"/>
    <property type="molecule type" value="Genomic_DNA"/>
</dbReference>
<evidence type="ECO:0000256" key="2">
    <source>
        <dbReference type="ARBA" id="ARBA00023186"/>
    </source>
</evidence>
<reference evidence="5 6" key="1">
    <citation type="journal article" date="2020" name="Cell Host Microbe">
        <title>Functional and Genomic Variation between Human-Derived Isolates of Lachnospiraceae Reveals Inter- and Intra-Species Diversity.</title>
        <authorList>
            <person name="Sorbara M.T."/>
            <person name="Littmann E.R."/>
            <person name="Fontana E."/>
            <person name="Moody T.U."/>
            <person name="Kohout C.E."/>
            <person name="Gjonbalaj M."/>
            <person name="Eaton V."/>
            <person name="Seok R."/>
            <person name="Leiner I.M."/>
            <person name="Pamer E.G."/>
        </authorList>
    </citation>
    <scope>NUCLEOTIDE SEQUENCE [LARGE SCALE GENOMIC DNA]</scope>
    <source>
        <strain evidence="5 6">MSK.17.74</strain>
    </source>
</reference>
<evidence type="ECO:0000256" key="1">
    <source>
        <dbReference type="ARBA" id="ARBA00022705"/>
    </source>
</evidence>
<dbReference type="Pfam" id="PF00226">
    <property type="entry name" value="DnaJ"/>
    <property type="match status" value="1"/>
</dbReference>
<keyword evidence="6" id="KW-1185">Reference proteome</keyword>
<dbReference type="CDD" id="cd06257">
    <property type="entry name" value="DnaJ"/>
    <property type="match status" value="1"/>
</dbReference>
<comment type="caution">
    <text evidence="5">The sequence shown here is derived from an EMBL/GenBank/DDBJ whole genome shotgun (WGS) entry which is preliminary data.</text>
</comment>
<dbReference type="PRINTS" id="PR00625">
    <property type="entry name" value="JDOMAIN"/>
</dbReference>
<keyword evidence="1" id="KW-0235">DNA replication</keyword>
<gene>
    <name evidence="5" type="ORF">G5B17_09360</name>
</gene>
<evidence type="ECO:0000256" key="3">
    <source>
        <dbReference type="SAM" id="MobiDB-lite"/>
    </source>
</evidence>
<sequence length="500" mass="58303">MNTQDAIELLGIVPEDDEREIKRKYHKMISRFHPDSLNEVREAHIQRAQEINEAYRILSQSDSREMQNAYGTEAYGTEAHGTDNHKSGKREQHQEWSGEWNEAAFIPRNIYLHYSMNLSEEERKEAQGKLYYQAACGKYMWDPEEEDFALFLTSIRHAAAVLLERTENAVNAEDLSSVPDLKEYRFRIQAKLFEYLSMQYVNPLLVLDSLMKPESTDRKGQRIYRVKAFLAAEAASPEGRLIASLQSGEYLFPKAFHGNQIQLMNKDKQVLGYLHMEEDRLYFCIIPLLKRHAAQVKFLVQEEGGGTNEKNEGINNTTNSSNFRNSGRGIKRGNNKPKVNIDFYFRLEDENYTYNSSELNLKIAEILNGYEKYLRKYDPEQDQFCDLFARLSRSNFRSRFHLKDKDIQYIREKGMDTIRSHASDFVRTRLAPAQIPNDGKQTPMRGHPVFLAQHATGCCCRGCLYKWHRIPAGVQLTEEQREYIVDVLMAWIEREYNRNA</sequence>
<accession>A0ABX2H6B9</accession>
<feature type="region of interest" description="Disordered" evidence="3">
    <location>
        <begin position="309"/>
        <end position="331"/>
    </location>
</feature>
<dbReference type="InterPro" id="IPR001623">
    <property type="entry name" value="DnaJ_domain"/>
</dbReference>
<dbReference type="RefSeq" id="WP_173769778.1">
    <property type="nucleotide sequence ID" value="NZ_JAAITS010000023.1"/>
</dbReference>